<sequence length="197" mass="21201">MTTRNKKRKAHPAKGALLTIALLLIGSAVLRFGLAANEAIALETPQDSAEAEESAPSACETTGDFDAMLAAFRNREERIEAQEAQISKRMQALTIADERIEQKIAALTEAETALKQTMALADTAAEDDLSRLTSVYENMKPKDAAALFEQMDPEFSAGFLGRMKPVQAGAIMEGLSAERAYSISVILAGRNANVPDE</sequence>
<accession>A0A540VVN5</accession>
<protein>
    <recommendedName>
        <fullName evidence="3">Magnesium transporter MgtE intracellular domain-containing protein</fullName>
    </recommendedName>
</protein>
<evidence type="ECO:0000313" key="1">
    <source>
        <dbReference type="EMBL" id="TQF00819.1"/>
    </source>
</evidence>
<evidence type="ECO:0000313" key="2">
    <source>
        <dbReference type="Proteomes" id="UP000315400"/>
    </source>
</evidence>
<dbReference type="AlphaFoldDB" id="A0A540VVN5"/>
<name>A0A540VVN5_9GAMM</name>
<organism evidence="1 2">
    <name type="scientific">Spiribacter salinus</name>
    <dbReference type="NCBI Taxonomy" id="1335746"/>
    <lineage>
        <taxon>Bacteria</taxon>
        <taxon>Pseudomonadati</taxon>
        <taxon>Pseudomonadota</taxon>
        <taxon>Gammaproteobacteria</taxon>
        <taxon>Chromatiales</taxon>
        <taxon>Ectothiorhodospiraceae</taxon>
        <taxon>Spiribacter</taxon>
    </lineage>
</organism>
<dbReference type="Proteomes" id="UP000315400">
    <property type="component" value="Unassembled WGS sequence"/>
</dbReference>
<proteinExistence type="predicted"/>
<gene>
    <name evidence="1" type="ORF">FKY71_01345</name>
</gene>
<dbReference type="EMBL" id="VIFK01000004">
    <property type="protein sequence ID" value="TQF00819.1"/>
    <property type="molecule type" value="Genomic_DNA"/>
</dbReference>
<comment type="caution">
    <text evidence="1">The sequence shown here is derived from an EMBL/GenBank/DDBJ whole genome shotgun (WGS) entry which is preliminary data.</text>
</comment>
<dbReference type="SUPFAM" id="SSF158791">
    <property type="entry name" value="MgtE N-terminal domain-like"/>
    <property type="match status" value="1"/>
</dbReference>
<reference evidence="1 2" key="1">
    <citation type="submission" date="2019-06" db="EMBL/GenBank/DDBJ databases">
        <title>Metagenome assembled Genome of Spiribacter salinus SL48-SHIP from the microbial mat of Salt Lake 48 (Novosibirsk region, Russia).</title>
        <authorList>
            <person name="Shipova A."/>
            <person name="Rozanov A.S."/>
            <person name="Bryanskaya A.V."/>
            <person name="Peltek S.E."/>
        </authorList>
    </citation>
    <scope>NUCLEOTIDE SEQUENCE [LARGE SCALE GENOMIC DNA]</scope>
    <source>
        <strain evidence="1">SL48-SHIP-2</strain>
    </source>
</reference>
<evidence type="ECO:0008006" key="3">
    <source>
        <dbReference type="Google" id="ProtNLM"/>
    </source>
</evidence>